<evidence type="ECO:0000313" key="1">
    <source>
        <dbReference type="EMBL" id="KRM73612.1"/>
    </source>
</evidence>
<dbReference type="PATRIC" id="fig|1423772.3.peg.952"/>
<sequence>MSPLRISDFLHLTTELDLTLKVYFTTPTQTLPIGVVRFLPTEVVLLPTKKPLTLKELQLKLAPIAPTTTLSLMSNDTLQPLFGIKISPPKLLLK</sequence>
<name>A0A0R2BCI8_9LACO</name>
<reference evidence="1 2" key="1">
    <citation type="journal article" date="2015" name="Genome Announc.">
        <title>Expanding the biotechnology potential of lactobacilli through comparative genomics of 213 strains and associated genera.</title>
        <authorList>
            <person name="Sun Z."/>
            <person name="Harris H.M."/>
            <person name="McCann A."/>
            <person name="Guo C."/>
            <person name="Argimon S."/>
            <person name="Zhang W."/>
            <person name="Yang X."/>
            <person name="Jeffery I.B."/>
            <person name="Cooney J.C."/>
            <person name="Kagawa T.F."/>
            <person name="Liu W."/>
            <person name="Song Y."/>
            <person name="Salvetti E."/>
            <person name="Wrobel A."/>
            <person name="Rasinkangas P."/>
            <person name="Parkhill J."/>
            <person name="Rea M.C."/>
            <person name="O'Sullivan O."/>
            <person name="Ritari J."/>
            <person name="Douillard F.P."/>
            <person name="Paul Ross R."/>
            <person name="Yang R."/>
            <person name="Briner A.E."/>
            <person name="Felis G.E."/>
            <person name="de Vos W.M."/>
            <person name="Barrangou R."/>
            <person name="Klaenhammer T.R."/>
            <person name="Caufield P.W."/>
            <person name="Cui Y."/>
            <person name="Zhang H."/>
            <person name="O'Toole P.W."/>
        </authorList>
    </citation>
    <scope>NUCLEOTIDE SEQUENCE [LARGE SCALE GENOMIC DNA]</scope>
    <source>
        <strain evidence="1 2">DSM 20452</strain>
    </source>
</reference>
<dbReference type="AlphaFoldDB" id="A0A0R2BCI8"/>
<dbReference type="EMBL" id="AYYN01000140">
    <property type="protein sequence ID" value="KRM73612.1"/>
    <property type="molecule type" value="Genomic_DNA"/>
</dbReference>
<organism evidence="1 2">
    <name type="scientific">Ligilactobacillus murinus DSM 20452 = NBRC 14221</name>
    <dbReference type="NCBI Taxonomy" id="1423772"/>
    <lineage>
        <taxon>Bacteria</taxon>
        <taxon>Bacillati</taxon>
        <taxon>Bacillota</taxon>
        <taxon>Bacilli</taxon>
        <taxon>Lactobacillales</taxon>
        <taxon>Lactobacillaceae</taxon>
        <taxon>Ligilactobacillus</taxon>
    </lineage>
</organism>
<accession>A0A0R2BCI8</accession>
<gene>
    <name evidence="1" type="ORF">FC48_GL000879</name>
</gene>
<proteinExistence type="predicted"/>
<comment type="caution">
    <text evidence="1">The sequence shown here is derived from an EMBL/GenBank/DDBJ whole genome shotgun (WGS) entry which is preliminary data.</text>
</comment>
<dbReference type="Proteomes" id="UP000051612">
    <property type="component" value="Unassembled WGS sequence"/>
</dbReference>
<protein>
    <submittedName>
        <fullName evidence="1">Uncharacterized protein</fullName>
    </submittedName>
</protein>
<evidence type="ECO:0000313" key="2">
    <source>
        <dbReference type="Proteomes" id="UP000051612"/>
    </source>
</evidence>
<dbReference type="RefSeq" id="WP_225354569.1">
    <property type="nucleotide sequence ID" value="NZ_BCVJ01000001.1"/>
</dbReference>